<feature type="compositionally biased region" description="Polar residues" evidence="1">
    <location>
        <begin position="60"/>
        <end position="75"/>
    </location>
</feature>
<dbReference type="WBParaSite" id="ACRNAN_scaffold1429.g7825.t1">
    <property type="protein sequence ID" value="ACRNAN_scaffold1429.g7825.t1"/>
    <property type="gene ID" value="ACRNAN_scaffold1429.g7825"/>
</dbReference>
<dbReference type="AlphaFoldDB" id="A0A914CUQ0"/>
<proteinExistence type="predicted"/>
<sequence length="75" mass="8346">MVNIRVLQAELRREPSRTATFSRADEPSRSKITGSESFSDPSRAVSRAATFSRADEPSRSKITGSTNSSEYDCRF</sequence>
<evidence type="ECO:0000313" key="2">
    <source>
        <dbReference type="Proteomes" id="UP000887540"/>
    </source>
</evidence>
<dbReference type="Proteomes" id="UP000887540">
    <property type="component" value="Unplaced"/>
</dbReference>
<feature type="compositionally biased region" description="Polar residues" evidence="1">
    <location>
        <begin position="30"/>
        <end position="40"/>
    </location>
</feature>
<evidence type="ECO:0000313" key="3">
    <source>
        <dbReference type="WBParaSite" id="ACRNAN_scaffold1429.g7825.t1"/>
    </source>
</evidence>
<name>A0A914CUQ0_9BILA</name>
<accession>A0A914CUQ0</accession>
<protein>
    <submittedName>
        <fullName evidence="3">Uncharacterized protein</fullName>
    </submittedName>
</protein>
<organism evidence="2 3">
    <name type="scientific">Acrobeloides nanus</name>
    <dbReference type="NCBI Taxonomy" id="290746"/>
    <lineage>
        <taxon>Eukaryota</taxon>
        <taxon>Metazoa</taxon>
        <taxon>Ecdysozoa</taxon>
        <taxon>Nematoda</taxon>
        <taxon>Chromadorea</taxon>
        <taxon>Rhabditida</taxon>
        <taxon>Tylenchina</taxon>
        <taxon>Cephalobomorpha</taxon>
        <taxon>Cephaloboidea</taxon>
        <taxon>Cephalobidae</taxon>
        <taxon>Acrobeloides</taxon>
    </lineage>
</organism>
<keyword evidence="2" id="KW-1185">Reference proteome</keyword>
<evidence type="ECO:0000256" key="1">
    <source>
        <dbReference type="SAM" id="MobiDB-lite"/>
    </source>
</evidence>
<reference evidence="3" key="1">
    <citation type="submission" date="2022-11" db="UniProtKB">
        <authorList>
            <consortium name="WormBaseParasite"/>
        </authorList>
    </citation>
    <scope>IDENTIFICATION</scope>
</reference>
<feature type="region of interest" description="Disordered" evidence="1">
    <location>
        <begin position="1"/>
        <end position="75"/>
    </location>
</feature>